<gene>
    <name evidence="2" type="ORF">RAG0_06741</name>
</gene>
<dbReference type="OrthoDB" id="2997776at2759"/>
<feature type="compositionally biased region" description="Acidic residues" evidence="1">
    <location>
        <begin position="241"/>
        <end position="273"/>
    </location>
</feature>
<organism evidence="2 3">
    <name type="scientific">Rhynchosporium agropyri</name>
    <dbReference type="NCBI Taxonomy" id="914238"/>
    <lineage>
        <taxon>Eukaryota</taxon>
        <taxon>Fungi</taxon>
        <taxon>Dikarya</taxon>
        <taxon>Ascomycota</taxon>
        <taxon>Pezizomycotina</taxon>
        <taxon>Leotiomycetes</taxon>
        <taxon>Helotiales</taxon>
        <taxon>Ploettnerulaceae</taxon>
        <taxon>Rhynchosporium</taxon>
    </lineage>
</organism>
<feature type="region of interest" description="Disordered" evidence="1">
    <location>
        <begin position="237"/>
        <end position="273"/>
    </location>
</feature>
<evidence type="ECO:0000313" key="2">
    <source>
        <dbReference type="EMBL" id="CZS97853.1"/>
    </source>
</evidence>
<sequence>MVANLGEPHGRRRSSNTLETLPAGIFVPEVFDSNEEGEREHYRSREHQLIAPFNFSSLAEDGSTAIFSVDTASLTDELQPKARQRLRFDLSQSMIEQPQHTVQIRRDVNDGPIPGLSMDYEKLELSCNWRELYAAFYNEEYLYHIFTRKALKKRGPWLEGLKAQVDRGQLDPMAVMTKALTAFADDSKVCRKLARRARICWQYKKHDGTEWDFGRDGDEDTERNCLAELQNVRHFSSMEIFSDEESGEDDEEEEEDSEADGAGEWDDTDSDDN</sequence>
<evidence type="ECO:0000256" key="1">
    <source>
        <dbReference type="SAM" id="MobiDB-lite"/>
    </source>
</evidence>
<dbReference type="AlphaFoldDB" id="A0A1E1KIH1"/>
<reference evidence="3" key="1">
    <citation type="submission" date="2016-03" db="EMBL/GenBank/DDBJ databases">
        <authorList>
            <person name="Guldener U."/>
        </authorList>
    </citation>
    <scope>NUCLEOTIDE SEQUENCE [LARGE SCALE GENOMIC DNA]</scope>
    <source>
        <strain evidence="3">04CH-RAC-A.6.1</strain>
    </source>
</reference>
<dbReference type="Proteomes" id="UP000178912">
    <property type="component" value="Unassembled WGS sequence"/>
</dbReference>
<accession>A0A1E1KIH1</accession>
<evidence type="ECO:0000313" key="3">
    <source>
        <dbReference type="Proteomes" id="UP000178912"/>
    </source>
</evidence>
<dbReference type="EMBL" id="FJUX01000033">
    <property type="protein sequence ID" value="CZS97853.1"/>
    <property type="molecule type" value="Genomic_DNA"/>
</dbReference>
<name>A0A1E1KIH1_9HELO</name>
<protein>
    <submittedName>
        <fullName evidence="2">Uncharacterized protein</fullName>
    </submittedName>
</protein>
<proteinExistence type="predicted"/>
<keyword evidence="3" id="KW-1185">Reference proteome</keyword>